<dbReference type="PANTHER" id="PTHR44103:SF1">
    <property type="entry name" value="PROPROTEIN CONVERTASE P"/>
    <property type="match status" value="1"/>
</dbReference>
<evidence type="ECO:0000256" key="2">
    <source>
        <dbReference type="SAM" id="SignalP"/>
    </source>
</evidence>
<keyword evidence="1 2" id="KW-0732">Signal</keyword>
<evidence type="ECO:0000313" key="4">
    <source>
        <dbReference type="Proteomes" id="UP000587462"/>
    </source>
</evidence>
<reference evidence="3 4" key="1">
    <citation type="submission" date="2020-04" db="EMBL/GenBank/DDBJ databases">
        <title>Draft Genome Sequence of Streptomyces morookaense DSM 40503, an 8-azaguanine-producing strain.</title>
        <authorList>
            <person name="Qi J."/>
            <person name="Gao J.-M."/>
        </authorList>
    </citation>
    <scope>NUCLEOTIDE SEQUENCE [LARGE SCALE GENOMIC DNA]</scope>
    <source>
        <strain evidence="3 4">DSM 40503</strain>
    </source>
</reference>
<proteinExistence type="predicted"/>
<keyword evidence="4" id="KW-1185">Reference proteome</keyword>
<gene>
    <name evidence="3" type="ORF">HG542_01670</name>
</gene>
<sequence>MAHLPGRKRGRILSRAVTAAIAAALIGTAAGTASAAPATDPTAAKAAESGAPQAAPRATAYSAGAATPSFALQAVDDIGFLWEYTPNGRGNFDDRWFSGTGWTGVSAAFQVDKDQDGVADGQYIRGFNGELLFYAGGDEPKQTIGPGWNTYDRIFSPGDLGGADGADVLARDKSGVLWRYKVRSDNTLTDRVRVGGGWDQFTDIAGLGDLNGDGKPDIVAKDRQGVLWFYKGNGSTKDPFDNRVKVGQGWNTYNTLIATGDVDGDGQSDMLARDRDGVMWLYKGNGNQRDPFENRTRIGGGWDQYRLMF</sequence>
<feature type="chain" id="PRO_5031224493" evidence="2">
    <location>
        <begin position="36"/>
        <end position="309"/>
    </location>
</feature>
<dbReference type="InterPro" id="IPR013517">
    <property type="entry name" value="FG-GAP"/>
</dbReference>
<dbReference type="InterPro" id="IPR028994">
    <property type="entry name" value="Integrin_alpha_N"/>
</dbReference>
<evidence type="ECO:0000313" key="3">
    <source>
        <dbReference type="EMBL" id="NVK76366.1"/>
    </source>
</evidence>
<dbReference type="EMBL" id="JABBXF010000002">
    <property type="protein sequence ID" value="NVK76366.1"/>
    <property type="molecule type" value="Genomic_DNA"/>
</dbReference>
<feature type="signal peptide" evidence="2">
    <location>
        <begin position="1"/>
        <end position="35"/>
    </location>
</feature>
<name>A0A7Y7E5H8_STRMO</name>
<dbReference type="Pfam" id="PF13517">
    <property type="entry name" value="FG-GAP_3"/>
    <property type="match status" value="1"/>
</dbReference>
<dbReference type="PANTHER" id="PTHR44103">
    <property type="entry name" value="PROPROTEIN CONVERTASE P"/>
    <property type="match status" value="1"/>
</dbReference>
<comment type="caution">
    <text evidence="3">The sequence shown here is derived from an EMBL/GenBank/DDBJ whole genome shotgun (WGS) entry which is preliminary data.</text>
</comment>
<dbReference type="Proteomes" id="UP000587462">
    <property type="component" value="Unassembled WGS sequence"/>
</dbReference>
<evidence type="ECO:0000256" key="1">
    <source>
        <dbReference type="ARBA" id="ARBA00022729"/>
    </source>
</evidence>
<dbReference type="SUPFAM" id="SSF69318">
    <property type="entry name" value="Integrin alpha N-terminal domain"/>
    <property type="match status" value="1"/>
</dbReference>
<protein>
    <submittedName>
        <fullName evidence="3">VCBS repeat-containing protein</fullName>
    </submittedName>
</protein>
<dbReference type="Gene3D" id="2.115.10.10">
    <property type="entry name" value="Tachylectin 2"/>
    <property type="match status" value="1"/>
</dbReference>
<dbReference type="RefSeq" id="WP_171078151.1">
    <property type="nucleotide sequence ID" value="NZ_BNBU01000007.1"/>
</dbReference>
<accession>A0A7Y7E5H8</accession>
<organism evidence="3 4">
    <name type="scientific">Streptomyces morookaense</name>
    <name type="common">Streptoverticillium morookaense</name>
    <dbReference type="NCBI Taxonomy" id="1970"/>
    <lineage>
        <taxon>Bacteria</taxon>
        <taxon>Bacillati</taxon>
        <taxon>Actinomycetota</taxon>
        <taxon>Actinomycetes</taxon>
        <taxon>Kitasatosporales</taxon>
        <taxon>Streptomycetaceae</taxon>
        <taxon>Streptomyces</taxon>
    </lineage>
</organism>
<dbReference type="AlphaFoldDB" id="A0A7Y7E5H8"/>